<sequence length="145" mass="17241">MKYSKEKTELKQIIETFEKDYDIYKDRKSKFNEQMTRQQYIDRFLKLLGWDISNSNNLSFNSREIVVEEFSNNSDRPDYTIRMNGSSIFYVEAKKVNVSIETEKEPAMQVRRYGWNSGHKISVLTNFEYLAIYTTFSQPNISSIL</sequence>
<dbReference type="GO" id="GO:0009035">
    <property type="term" value="F:type I site-specific deoxyribonuclease activity"/>
    <property type="evidence" value="ECO:0007669"/>
    <property type="project" value="UniProtKB-EC"/>
</dbReference>
<protein>
    <recommendedName>
        <fullName evidence="2">Restriction endonuclease type I HsdR N-terminal domain-containing protein</fullName>
    </recommendedName>
</protein>
<dbReference type="Proteomes" id="UP000326078">
    <property type="component" value="Unassembled WGS sequence"/>
</dbReference>
<gene>
    <name evidence="3" type="ORF">F6X95_07100</name>
</gene>
<keyword evidence="1" id="KW-0175">Coiled coil</keyword>
<comment type="caution">
    <text evidence="3">The sequence shown here is derived from an EMBL/GenBank/DDBJ whole genome shotgun (WGS) entry which is preliminary data.</text>
</comment>
<dbReference type="AlphaFoldDB" id="A0A5N0YTU2"/>
<dbReference type="Gene3D" id="3.90.1570.30">
    <property type="match status" value="1"/>
</dbReference>
<dbReference type="RefSeq" id="WP_104660836.1">
    <property type="nucleotide sequence ID" value="NZ_PTWL01000054.1"/>
</dbReference>
<organism evidence="3 4">
    <name type="scientific">Enterococcus durans</name>
    <dbReference type="NCBI Taxonomy" id="53345"/>
    <lineage>
        <taxon>Bacteria</taxon>
        <taxon>Bacillati</taxon>
        <taxon>Bacillota</taxon>
        <taxon>Bacilli</taxon>
        <taxon>Lactobacillales</taxon>
        <taxon>Enterococcaceae</taxon>
        <taxon>Enterococcus</taxon>
    </lineage>
</organism>
<accession>A0A5N0YTU2</accession>
<dbReference type="Pfam" id="PF04313">
    <property type="entry name" value="HSDR_N"/>
    <property type="match status" value="1"/>
</dbReference>
<dbReference type="EMBL" id="VYUT01000008">
    <property type="protein sequence ID" value="KAA9205772.1"/>
    <property type="molecule type" value="Genomic_DNA"/>
</dbReference>
<dbReference type="GO" id="GO:0005524">
    <property type="term" value="F:ATP binding"/>
    <property type="evidence" value="ECO:0007669"/>
    <property type="project" value="UniProtKB-KW"/>
</dbReference>
<evidence type="ECO:0000313" key="3">
    <source>
        <dbReference type="EMBL" id="KAA9205772.1"/>
    </source>
</evidence>
<evidence type="ECO:0000313" key="4">
    <source>
        <dbReference type="Proteomes" id="UP000326078"/>
    </source>
</evidence>
<dbReference type="InterPro" id="IPR007409">
    <property type="entry name" value="Restrct_endonuc_type1_HsdR_N"/>
</dbReference>
<feature type="coiled-coil region" evidence="1">
    <location>
        <begin position="7"/>
        <end position="34"/>
    </location>
</feature>
<feature type="domain" description="Restriction endonuclease type I HsdR N-terminal" evidence="2">
    <location>
        <begin position="60"/>
        <end position="140"/>
    </location>
</feature>
<dbReference type="GO" id="GO:0009307">
    <property type="term" value="P:DNA restriction-modification system"/>
    <property type="evidence" value="ECO:0007669"/>
    <property type="project" value="UniProtKB-KW"/>
</dbReference>
<name>A0A5N0YTU2_9ENTE</name>
<dbReference type="GO" id="GO:0003677">
    <property type="term" value="F:DNA binding"/>
    <property type="evidence" value="ECO:0007669"/>
    <property type="project" value="UniProtKB-KW"/>
</dbReference>
<evidence type="ECO:0000256" key="1">
    <source>
        <dbReference type="SAM" id="Coils"/>
    </source>
</evidence>
<proteinExistence type="predicted"/>
<reference evidence="3 4" key="1">
    <citation type="submission" date="2019-09" db="EMBL/GenBank/DDBJ databases">
        <title>Vancomyinc resistant enterococci isolated from farm animals in Switzerland.</title>
        <authorList>
            <person name="Stevens M.J.A."/>
            <person name="Stephan R."/>
            <person name="Morach M."/>
            <person name="Nuesch-Inderbinen M."/>
        </authorList>
    </citation>
    <scope>NUCLEOTIDE SEQUENCE [LARGE SCALE GENOMIC DNA]</scope>
    <source>
        <strain evidence="3 4">GH27</strain>
    </source>
</reference>
<evidence type="ECO:0000259" key="2">
    <source>
        <dbReference type="Pfam" id="PF04313"/>
    </source>
</evidence>